<reference evidence="2" key="1">
    <citation type="journal article" date="2019" name="Int. J. Syst. Evol. Microbiol.">
        <title>The Global Catalogue of Microorganisms (GCM) 10K type strain sequencing project: providing services to taxonomists for standard genome sequencing and annotation.</title>
        <authorList>
            <consortium name="The Broad Institute Genomics Platform"/>
            <consortium name="The Broad Institute Genome Sequencing Center for Infectious Disease"/>
            <person name="Wu L."/>
            <person name="Ma J."/>
        </authorList>
    </citation>
    <scope>NUCLEOTIDE SEQUENCE [LARGE SCALE GENOMIC DNA]</scope>
    <source>
        <strain evidence="2">JCM 17805</strain>
    </source>
</reference>
<comment type="caution">
    <text evidence="1">The sequence shown here is derived from an EMBL/GenBank/DDBJ whole genome shotgun (WGS) entry which is preliminary data.</text>
</comment>
<keyword evidence="2" id="KW-1185">Reference proteome</keyword>
<accession>A0ABP8UYK8</accession>
<evidence type="ECO:0000313" key="1">
    <source>
        <dbReference type="EMBL" id="GAA4647930.1"/>
    </source>
</evidence>
<protein>
    <submittedName>
        <fullName evidence="1">Uncharacterized protein</fullName>
    </submittedName>
</protein>
<gene>
    <name evidence="1" type="ORF">GCM10023116_01920</name>
</gene>
<organism evidence="1 2">
    <name type="scientific">Kistimonas scapharcae</name>
    <dbReference type="NCBI Taxonomy" id="1036133"/>
    <lineage>
        <taxon>Bacteria</taxon>
        <taxon>Pseudomonadati</taxon>
        <taxon>Pseudomonadota</taxon>
        <taxon>Gammaproteobacteria</taxon>
        <taxon>Oceanospirillales</taxon>
        <taxon>Endozoicomonadaceae</taxon>
        <taxon>Kistimonas</taxon>
    </lineage>
</organism>
<sequence>MSDDYVLEIVEISEGEIVLRTRHDHKTLLTMKFSSDVLEYLDNRYLDVAKVMLNAGMQAATGVDEAEASLFIGRRLH</sequence>
<evidence type="ECO:0000313" key="2">
    <source>
        <dbReference type="Proteomes" id="UP001500604"/>
    </source>
</evidence>
<dbReference type="EMBL" id="BAABFL010000016">
    <property type="protein sequence ID" value="GAA4647930.1"/>
    <property type="molecule type" value="Genomic_DNA"/>
</dbReference>
<proteinExistence type="predicted"/>
<name>A0ABP8UYK8_9GAMM</name>
<dbReference type="RefSeq" id="WP_345192928.1">
    <property type="nucleotide sequence ID" value="NZ_BAABFL010000016.1"/>
</dbReference>
<dbReference type="Proteomes" id="UP001500604">
    <property type="component" value="Unassembled WGS sequence"/>
</dbReference>